<evidence type="ECO:0000259" key="1">
    <source>
        <dbReference type="Pfam" id="PF14437"/>
    </source>
</evidence>
<dbReference type="Pfam" id="PF14437">
    <property type="entry name" value="MafB19-deam"/>
    <property type="match status" value="1"/>
</dbReference>
<dbReference type="GO" id="GO:0002100">
    <property type="term" value="P:tRNA wobble adenosine to inosine editing"/>
    <property type="evidence" value="ECO:0007669"/>
    <property type="project" value="InterPro"/>
</dbReference>
<gene>
    <name evidence="2" type="ORF">NIES4072_73650</name>
</gene>
<feature type="domain" description="MafB19-like deaminase" evidence="1">
    <location>
        <begin position="116"/>
        <end position="230"/>
    </location>
</feature>
<protein>
    <recommendedName>
        <fullName evidence="1">MafB19-like deaminase domain-containing protein</fullName>
    </recommendedName>
</protein>
<sequence length="235" mass="26012">MPLELHNFEWEGERLVQRETEPHHIAGVLAKIRWVLENSDCDWEDVYSAYYVCEEDGTVTFYEGESAEAGNPGIWTYVVYSCPVGSEEVVKNSDINTLAPALEMQQLIYKLIFEELAQYRQQLGLTPAGSEDDRATIAKLEIGGSVFFGISAGSNPNRRKITLKVNPISRTHAEADAFQQAFDAGLRGGKARLTVDRDLCRACGQNGGVKGMARQLGIEEIEVISPSGRQTITLI</sequence>
<proteinExistence type="predicted"/>
<organism evidence="2 3">
    <name type="scientific">Nostoc commune NIES-4072</name>
    <dbReference type="NCBI Taxonomy" id="2005467"/>
    <lineage>
        <taxon>Bacteria</taxon>
        <taxon>Bacillati</taxon>
        <taxon>Cyanobacteriota</taxon>
        <taxon>Cyanophyceae</taxon>
        <taxon>Nostocales</taxon>
        <taxon>Nostocaceae</taxon>
        <taxon>Nostoc</taxon>
    </lineage>
</organism>
<reference evidence="2 3" key="1">
    <citation type="submission" date="2017-06" db="EMBL/GenBank/DDBJ databases">
        <title>Genome sequencing of cyanobaciteial culture collection at National Institute for Environmental Studies (NIES).</title>
        <authorList>
            <person name="Hirose Y."/>
            <person name="Shimura Y."/>
            <person name="Fujisawa T."/>
            <person name="Nakamura Y."/>
            <person name="Kawachi M."/>
        </authorList>
    </citation>
    <scope>NUCLEOTIDE SEQUENCE [LARGE SCALE GENOMIC DNA]</scope>
    <source>
        <strain evidence="2 3">NIES-4072</strain>
    </source>
</reference>
<evidence type="ECO:0000313" key="2">
    <source>
        <dbReference type="EMBL" id="GBG23653.1"/>
    </source>
</evidence>
<dbReference type="RefSeq" id="WP_244919589.1">
    <property type="nucleotide sequence ID" value="NZ_BDUD01000008.1"/>
</dbReference>
<evidence type="ECO:0000313" key="3">
    <source>
        <dbReference type="Proteomes" id="UP000245124"/>
    </source>
</evidence>
<dbReference type="GO" id="GO:0008251">
    <property type="term" value="F:tRNA-specific adenosine deaminase activity"/>
    <property type="evidence" value="ECO:0007669"/>
    <property type="project" value="InterPro"/>
</dbReference>
<comment type="caution">
    <text evidence="2">The sequence shown here is derived from an EMBL/GenBank/DDBJ whole genome shotgun (WGS) entry which is preliminary data.</text>
</comment>
<keyword evidence="3" id="KW-1185">Reference proteome</keyword>
<name>A0A2R5G5C9_NOSCO</name>
<dbReference type="AlphaFoldDB" id="A0A2R5G5C9"/>
<dbReference type="EMBL" id="BDUD01000008">
    <property type="protein sequence ID" value="GBG23653.1"/>
    <property type="molecule type" value="Genomic_DNA"/>
</dbReference>
<accession>A0A2R5G5C9</accession>
<dbReference type="InterPro" id="IPR058535">
    <property type="entry name" value="MafB19-deam"/>
</dbReference>
<dbReference type="Proteomes" id="UP000245124">
    <property type="component" value="Unassembled WGS sequence"/>
</dbReference>